<protein>
    <recommendedName>
        <fullName evidence="2">DUF6589 domain-containing protein</fullName>
    </recommendedName>
</protein>
<dbReference type="OrthoDB" id="10298933at2759"/>
<feature type="compositionally biased region" description="Acidic residues" evidence="1">
    <location>
        <begin position="173"/>
        <end position="193"/>
    </location>
</feature>
<dbReference type="Proteomes" id="UP000054564">
    <property type="component" value="Unassembled WGS sequence"/>
</dbReference>
<reference evidence="4" key="1">
    <citation type="submission" date="2014-03" db="EMBL/GenBank/DDBJ databases">
        <title>The Genome Sequence of Puccinia striiformis f. sp. tritici PST-78.</title>
        <authorList>
            <consortium name="The Broad Institute Genome Sequencing Platform"/>
            <person name="Cuomo C."/>
            <person name="Hulbert S."/>
            <person name="Chen X."/>
            <person name="Walker B."/>
            <person name="Young S.K."/>
            <person name="Zeng Q."/>
            <person name="Gargeya S."/>
            <person name="Fitzgerald M."/>
            <person name="Haas B."/>
            <person name="Abouelleil A."/>
            <person name="Alvarado L."/>
            <person name="Arachchi H.M."/>
            <person name="Berlin A.M."/>
            <person name="Chapman S.B."/>
            <person name="Goldberg J."/>
            <person name="Griggs A."/>
            <person name="Gujja S."/>
            <person name="Hansen M."/>
            <person name="Howarth C."/>
            <person name="Imamovic A."/>
            <person name="Larimer J."/>
            <person name="McCowan C."/>
            <person name="Montmayeur A."/>
            <person name="Murphy C."/>
            <person name="Neiman D."/>
            <person name="Pearson M."/>
            <person name="Priest M."/>
            <person name="Roberts A."/>
            <person name="Saif S."/>
            <person name="Shea T."/>
            <person name="Sisk P."/>
            <person name="Sykes S."/>
            <person name="Wortman J."/>
            <person name="Nusbaum C."/>
            <person name="Birren B."/>
        </authorList>
    </citation>
    <scope>NUCLEOTIDE SEQUENCE [LARGE SCALE GENOMIC DNA]</scope>
    <source>
        <strain evidence="4">race PST-78</strain>
    </source>
</reference>
<evidence type="ECO:0000313" key="4">
    <source>
        <dbReference type="Proteomes" id="UP000054564"/>
    </source>
</evidence>
<dbReference type="Pfam" id="PF20231">
    <property type="entry name" value="DUF6589"/>
    <property type="match status" value="1"/>
</dbReference>
<sequence>MAEPAPPTPKPRTRADKVAKCTKLSTICALIQKFNWTTKEFMLAFLENSEQEEVAISRRYWVTDRGWDSTKDLLLTTKRLACRHVEGREHWEAFISAEATEIVLSQKPPSGLAPEGSYYTTSSLAATFFSKDDRAARNEALTLRMPFLYQLLCAKIQGNDPYDESTSTNAAGIEEEAEEDDAYDPSDEMEDLDGSMLKKSSNPAIRRRNRVETMSRTICAMVAFGANRRHNAVQLSNSLIFLAAGVTERVSAYLNYVGISSSRRTAHAALKTLGTGAIDKIKARYKLTQSSIIAPFLCYNNLDFQEKVHMGSLGHNSRMFHGTWAYIHSASPSLLGKLNPAELTIDALNNALHSGKKMTIRPSMFSPTIESTVHWEKALKSQIVCVVLRYIAKPVDKRVKLEKNPPGVHPIAPDDPNIDVLKLMIASDNSAAGVGEVFTGVIQQSGLTPEEFHSRLQIIEGDLASCNIFETLKRQRCPAVANHESLNNVLTVPGAAHTLWNVSQAIFLAHWGHEKDTRDTGAWRTLHALAIKAVKPVTKKDFNLMLCYVEQIHEATLLYCVLCVD</sequence>
<evidence type="ECO:0000313" key="3">
    <source>
        <dbReference type="EMBL" id="KNE90861.1"/>
    </source>
</evidence>
<evidence type="ECO:0000256" key="1">
    <source>
        <dbReference type="SAM" id="MobiDB-lite"/>
    </source>
</evidence>
<proteinExistence type="predicted"/>
<feature type="domain" description="DUF6589" evidence="2">
    <location>
        <begin position="357"/>
        <end position="563"/>
    </location>
</feature>
<dbReference type="InterPro" id="IPR046496">
    <property type="entry name" value="DUF6589"/>
</dbReference>
<keyword evidence="4" id="KW-1185">Reference proteome</keyword>
<dbReference type="STRING" id="1165861.A0A0L0UV92"/>
<dbReference type="AlphaFoldDB" id="A0A0L0UV92"/>
<feature type="region of interest" description="Disordered" evidence="1">
    <location>
        <begin position="162"/>
        <end position="204"/>
    </location>
</feature>
<organism evidence="3 4">
    <name type="scientific">Puccinia striiformis f. sp. tritici PST-78</name>
    <dbReference type="NCBI Taxonomy" id="1165861"/>
    <lineage>
        <taxon>Eukaryota</taxon>
        <taxon>Fungi</taxon>
        <taxon>Dikarya</taxon>
        <taxon>Basidiomycota</taxon>
        <taxon>Pucciniomycotina</taxon>
        <taxon>Pucciniomycetes</taxon>
        <taxon>Pucciniales</taxon>
        <taxon>Pucciniaceae</taxon>
        <taxon>Puccinia</taxon>
    </lineage>
</organism>
<accession>A0A0L0UV92</accession>
<comment type="caution">
    <text evidence="3">The sequence shown here is derived from an EMBL/GenBank/DDBJ whole genome shotgun (WGS) entry which is preliminary data.</text>
</comment>
<dbReference type="EMBL" id="AJIL01000232">
    <property type="protein sequence ID" value="KNE90861.1"/>
    <property type="molecule type" value="Genomic_DNA"/>
</dbReference>
<name>A0A0L0UV92_9BASI</name>
<evidence type="ECO:0000259" key="2">
    <source>
        <dbReference type="Pfam" id="PF20231"/>
    </source>
</evidence>
<gene>
    <name evidence="3" type="ORF">PSTG_15701</name>
</gene>